<evidence type="ECO:0000313" key="2">
    <source>
        <dbReference type="EMBL" id="SNQ62813.1"/>
    </source>
</evidence>
<dbReference type="EMBL" id="FZMP01000240">
    <property type="protein sequence ID" value="SNQ62813.1"/>
    <property type="molecule type" value="Genomic_DNA"/>
</dbReference>
<keyword evidence="3" id="KW-1185">Reference proteome</keyword>
<sequence length="176" mass="19400">MKNKLLIAFLVIGTIGLSGCIQSEETGTLVMQITDAPANLTIEKAIVTISNVEVHLAGANEDTNATNETGWFTVVKQEKTFDLIKIKDVKELIGTSDLQAGKYTQIRLNVDKALVTINGTEYDLTIPSKTVKLIKPFNIVENQTTKLTLDFDANESIRSQGKDKYVMNPTIKVIQE</sequence>
<name>A0A284VUG3_9EURY</name>
<accession>A0A284VUG3</accession>
<dbReference type="InterPro" id="IPR025491">
    <property type="entry name" value="DUF4382"/>
</dbReference>
<dbReference type="RefSeq" id="WP_096207325.1">
    <property type="nucleotide sequence ID" value="NZ_FZMP01000240.1"/>
</dbReference>
<evidence type="ECO:0000313" key="3">
    <source>
        <dbReference type="Proteomes" id="UP000218615"/>
    </source>
</evidence>
<dbReference type="Pfam" id="PF14321">
    <property type="entry name" value="DUF4382"/>
    <property type="match status" value="1"/>
</dbReference>
<dbReference type="AlphaFoldDB" id="A0A284VUG3"/>
<feature type="domain" description="DUF4382" evidence="1">
    <location>
        <begin position="26"/>
        <end position="169"/>
    </location>
</feature>
<organism evidence="2 3">
    <name type="scientific">Candidatus Methanoperedens nitratireducens</name>
    <dbReference type="NCBI Taxonomy" id="1392998"/>
    <lineage>
        <taxon>Archaea</taxon>
        <taxon>Methanobacteriati</taxon>
        <taxon>Methanobacteriota</taxon>
        <taxon>Stenosarchaea group</taxon>
        <taxon>Methanomicrobia</taxon>
        <taxon>Methanosarcinales</taxon>
        <taxon>ANME-2 cluster</taxon>
        <taxon>Candidatus Methanoperedentaceae</taxon>
        <taxon>Candidatus Methanoperedens</taxon>
    </lineage>
</organism>
<reference evidence="3" key="1">
    <citation type="submission" date="2017-06" db="EMBL/GenBank/DDBJ databases">
        <authorList>
            <person name="Cremers G."/>
        </authorList>
    </citation>
    <scope>NUCLEOTIDE SEQUENCE [LARGE SCALE GENOMIC DNA]</scope>
</reference>
<dbReference type="PROSITE" id="PS51257">
    <property type="entry name" value="PROKAR_LIPOPROTEIN"/>
    <property type="match status" value="1"/>
</dbReference>
<protein>
    <recommendedName>
        <fullName evidence="1">DUF4382 domain-containing protein</fullName>
    </recommendedName>
</protein>
<dbReference type="OrthoDB" id="145546at2157"/>
<evidence type="ECO:0000259" key="1">
    <source>
        <dbReference type="Pfam" id="PF14321"/>
    </source>
</evidence>
<gene>
    <name evidence="2" type="ORF">MNV_90027</name>
</gene>
<proteinExistence type="predicted"/>
<dbReference type="Proteomes" id="UP000218615">
    <property type="component" value="Unassembled WGS sequence"/>
</dbReference>